<reference evidence="8 9" key="1">
    <citation type="submission" date="2018-10" db="EMBL/GenBank/DDBJ databases">
        <title>An updated phylogeny of the Alphaproteobacteria reveals that the parasitic Rickettsiales and Holosporales have independent origins.</title>
        <authorList>
            <person name="Munoz-Gomez S.A."/>
            <person name="Hess S."/>
            <person name="Burger G."/>
            <person name="Lang B.F."/>
            <person name="Susko E."/>
            <person name="Slamovits C.H."/>
            <person name="Roger A.J."/>
        </authorList>
    </citation>
    <scope>NUCLEOTIDE SEQUENCE [LARGE SCALE GENOMIC DNA]</scope>
    <source>
        <strain evidence="8">HOLO01</strain>
    </source>
</reference>
<dbReference type="GO" id="GO:0003723">
    <property type="term" value="F:RNA binding"/>
    <property type="evidence" value="ECO:0007669"/>
    <property type="project" value="UniProtKB-UniRule"/>
</dbReference>
<accession>A0A4Q7DK34</accession>
<feature type="domain" description="SAM-dependent MTase RsmB/NOP-type" evidence="7">
    <location>
        <begin position="147"/>
        <end position="423"/>
    </location>
</feature>
<dbReference type="PROSITE" id="PS01153">
    <property type="entry name" value="NOL1_NOP2_SUN"/>
    <property type="match status" value="1"/>
</dbReference>
<organism evidence="8 9">
    <name type="scientific">Candidatus Finniella inopinata</name>
    <dbReference type="NCBI Taxonomy" id="1696036"/>
    <lineage>
        <taxon>Bacteria</taxon>
        <taxon>Pseudomonadati</taxon>
        <taxon>Pseudomonadota</taxon>
        <taxon>Alphaproteobacteria</taxon>
        <taxon>Holosporales</taxon>
        <taxon>Candidatus Paracaedibacteraceae</taxon>
        <taxon>Candidatus Finniella</taxon>
    </lineage>
</organism>
<dbReference type="EMBL" id="SCFB01000003">
    <property type="protein sequence ID" value="RZI46730.1"/>
    <property type="molecule type" value="Genomic_DNA"/>
</dbReference>
<proteinExistence type="inferred from homology"/>
<dbReference type="GO" id="GO:0008173">
    <property type="term" value="F:RNA methyltransferase activity"/>
    <property type="evidence" value="ECO:0007669"/>
    <property type="project" value="InterPro"/>
</dbReference>
<dbReference type="GO" id="GO:0001510">
    <property type="term" value="P:RNA methylation"/>
    <property type="evidence" value="ECO:0007669"/>
    <property type="project" value="InterPro"/>
</dbReference>
<dbReference type="InterPro" id="IPR023267">
    <property type="entry name" value="RCMT"/>
</dbReference>
<keyword evidence="3 6" id="KW-0808">Transferase</keyword>
<dbReference type="InterPro" id="IPR018314">
    <property type="entry name" value="RsmB/NOL1/NOP2-like_CS"/>
</dbReference>
<feature type="binding site" evidence="6">
    <location>
        <position position="261"/>
    </location>
    <ligand>
        <name>S-adenosyl-L-methionine</name>
        <dbReference type="ChEBI" id="CHEBI:59789"/>
    </ligand>
</feature>
<dbReference type="PRINTS" id="PR02008">
    <property type="entry name" value="RCMTFAMILY"/>
</dbReference>
<feature type="binding site" evidence="6">
    <location>
        <position position="305"/>
    </location>
    <ligand>
        <name>S-adenosyl-L-methionine</name>
        <dbReference type="ChEBI" id="CHEBI:59789"/>
    </ligand>
</feature>
<dbReference type="Pfam" id="PF01189">
    <property type="entry name" value="Methyltr_RsmB-F"/>
    <property type="match status" value="1"/>
</dbReference>
<evidence type="ECO:0000259" key="7">
    <source>
        <dbReference type="PROSITE" id="PS51686"/>
    </source>
</evidence>
<comment type="similarity">
    <text evidence="1 6">Belongs to the class I-like SAM-binding methyltransferase superfamily. RsmB/NOP family.</text>
</comment>
<keyword evidence="4 6" id="KW-0949">S-adenosyl-L-methionine</keyword>
<dbReference type="InterPro" id="IPR049560">
    <property type="entry name" value="MeTrfase_RsmB-F_NOP2_cat"/>
</dbReference>
<dbReference type="InterPro" id="IPR054728">
    <property type="entry name" value="RsmB-like_ferredoxin"/>
</dbReference>
<evidence type="ECO:0000256" key="2">
    <source>
        <dbReference type="ARBA" id="ARBA00022603"/>
    </source>
</evidence>
<dbReference type="CDD" id="cd02440">
    <property type="entry name" value="AdoMet_MTases"/>
    <property type="match status" value="1"/>
</dbReference>
<gene>
    <name evidence="8" type="ORF">EQU50_01710</name>
</gene>
<protein>
    <submittedName>
        <fullName evidence="8">RsmB/NOP family class I SAM-dependent RNA methyltransferase</fullName>
    </submittedName>
</protein>
<dbReference type="PROSITE" id="PS51686">
    <property type="entry name" value="SAM_MT_RSMB_NOP"/>
    <property type="match status" value="1"/>
</dbReference>
<evidence type="ECO:0000256" key="5">
    <source>
        <dbReference type="ARBA" id="ARBA00022884"/>
    </source>
</evidence>
<keyword evidence="5 6" id="KW-0694">RNA-binding</keyword>
<dbReference type="PANTHER" id="PTHR22807:SF53">
    <property type="entry name" value="RIBOSOMAL RNA SMALL SUBUNIT METHYLTRANSFERASE B-RELATED"/>
    <property type="match status" value="1"/>
</dbReference>
<dbReference type="RefSeq" id="WP_130153440.1">
    <property type="nucleotide sequence ID" value="NZ_SCFB01000003.1"/>
</dbReference>
<keyword evidence="9" id="KW-1185">Reference proteome</keyword>
<feature type="active site" description="Nucleophile" evidence="6">
    <location>
        <position position="358"/>
    </location>
</feature>
<evidence type="ECO:0000313" key="8">
    <source>
        <dbReference type="EMBL" id="RZI46730.1"/>
    </source>
</evidence>
<comment type="caution">
    <text evidence="6">Lacks conserved residue(s) required for the propagation of feature annotation.</text>
</comment>
<evidence type="ECO:0000313" key="9">
    <source>
        <dbReference type="Proteomes" id="UP000293550"/>
    </source>
</evidence>
<name>A0A4Q7DK34_9PROT</name>
<keyword evidence="2 6" id="KW-0489">Methyltransferase</keyword>
<dbReference type="PANTHER" id="PTHR22807">
    <property type="entry name" value="NOP2 YEAST -RELATED NOL1/NOP2/FMU SUN DOMAIN-CONTAINING"/>
    <property type="match status" value="1"/>
</dbReference>
<dbReference type="Pfam" id="PF22458">
    <property type="entry name" value="RsmF-B_ferredox"/>
    <property type="match status" value="1"/>
</dbReference>
<dbReference type="Gene3D" id="3.40.50.150">
    <property type="entry name" value="Vaccinia Virus protein VP39"/>
    <property type="match status" value="1"/>
</dbReference>
<evidence type="ECO:0000256" key="6">
    <source>
        <dbReference type="PROSITE-ProRule" id="PRU01023"/>
    </source>
</evidence>
<dbReference type="OrthoDB" id="9810297at2"/>
<evidence type="ECO:0000256" key="4">
    <source>
        <dbReference type="ARBA" id="ARBA00022691"/>
    </source>
</evidence>
<evidence type="ECO:0000256" key="3">
    <source>
        <dbReference type="ARBA" id="ARBA00022679"/>
    </source>
</evidence>
<sequence>MKTTARYQTVIELIDEILASPDVPSDRLLVDYFRQRRFIGSHDRRSVQESIYAILRQWPVLTFYQRQLDGRQAVLWHLRVCENNSVEMIEALFNGEQYGPQPLSITEARSLEMILPESTWPDWVKAATPEWLWPHCQERFGDQALVEMQTLNQPAGFDVRVNLLKNSRDSVLTTLQSEGVRVTPTPLSPWGLRFESRYALQSHDLWQNGSLEVQDEGSQLIALLTEAEPRMHVLDLCAGAGGKTLALAATMQNKGILFATDIHEWRLKRAKERLRRASVSNVECRVLGGSWLKRQAGRFDRVLIDAPCSGSGTWRRNPDLKIRFKPQDLKELQEKQQHILDMAVQAVKPGGYLIYATCSVLRSENEDQIDQFLSKHSTFSLVDIREVWQKHLTSVCPAQGPTLQLTPHRDQTDAFFVGILRKLSI</sequence>
<dbReference type="SUPFAM" id="SSF53335">
    <property type="entry name" value="S-adenosyl-L-methionine-dependent methyltransferases"/>
    <property type="match status" value="1"/>
</dbReference>
<comment type="caution">
    <text evidence="8">The sequence shown here is derived from an EMBL/GenBank/DDBJ whole genome shotgun (WGS) entry which is preliminary data.</text>
</comment>
<dbReference type="InterPro" id="IPR029063">
    <property type="entry name" value="SAM-dependent_MTases_sf"/>
</dbReference>
<dbReference type="Proteomes" id="UP000293550">
    <property type="component" value="Unassembled WGS sequence"/>
</dbReference>
<evidence type="ECO:0000256" key="1">
    <source>
        <dbReference type="ARBA" id="ARBA00007494"/>
    </source>
</evidence>
<dbReference type="AlphaFoldDB" id="A0A4Q7DK34"/>
<dbReference type="InterPro" id="IPR001678">
    <property type="entry name" value="MeTrfase_RsmB-F_NOP2_dom"/>
</dbReference>